<protein>
    <recommendedName>
        <fullName evidence="1">J domain-containing protein</fullName>
    </recommendedName>
</protein>
<dbReference type="CDD" id="cd06257">
    <property type="entry name" value="DnaJ"/>
    <property type="match status" value="1"/>
</dbReference>
<reference evidence="2 3" key="1">
    <citation type="submission" date="2019-11" db="EMBL/GenBank/DDBJ databases">
        <title>Comparative genomics of hydrocarbon-degrading Desulfosarcina strains.</title>
        <authorList>
            <person name="Watanabe M."/>
            <person name="Kojima H."/>
            <person name="Fukui M."/>
        </authorList>
    </citation>
    <scope>NUCLEOTIDE SEQUENCE [LARGE SCALE GENOMIC DNA]</scope>
    <source>
        <strain evidence="2 3">PL12</strain>
    </source>
</reference>
<evidence type="ECO:0000313" key="2">
    <source>
        <dbReference type="EMBL" id="BBO66954.1"/>
    </source>
</evidence>
<dbReference type="PROSITE" id="PS50076">
    <property type="entry name" value="DNAJ_2"/>
    <property type="match status" value="1"/>
</dbReference>
<dbReference type="EMBL" id="AP021874">
    <property type="protein sequence ID" value="BBO66954.1"/>
    <property type="molecule type" value="Genomic_DNA"/>
</dbReference>
<gene>
    <name evidence="2" type="ORF">DSCA_08840</name>
</gene>
<dbReference type="SUPFAM" id="SSF46565">
    <property type="entry name" value="Chaperone J-domain"/>
    <property type="match status" value="1"/>
</dbReference>
<accession>A0A5K7YKY2</accession>
<dbReference type="AlphaFoldDB" id="A0A5K7YKY2"/>
<evidence type="ECO:0000259" key="1">
    <source>
        <dbReference type="PROSITE" id="PS50076"/>
    </source>
</evidence>
<keyword evidence="3" id="KW-1185">Reference proteome</keyword>
<dbReference type="InterPro" id="IPR001623">
    <property type="entry name" value="DnaJ_domain"/>
</dbReference>
<proteinExistence type="predicted"/>
<evidence type="ECO:0000313" key="3">
    <source>
        <dbReference type="Proteomes" id="UP000427906"/>
    </source>
</evidence>
<name>A0A5K7YKY2_9BACT</name>
<dbReference type="Proteomes" id="UP000427906">
    <property type="component" value="Chromosome"/>
</dbReference>
<dbReference type="Pfam" id="PF00226">
    <property type="entry name" value="DnaJ"/>
    <property type="match status" value="1"/>
</dbReference>
<feature type="domain" description="J" evidence="1">
    <location>
        <begin position="273"/>
        <end position="334"/>
    </location>
</feature>
<dbReference type="Gene3D" id="1.10.287.110">
    <property type="entry name" value="DnaJ domain"/>
    <property type="match status" value="1"/>
</dbReference>
<dbReference type="KEGG" id="dalk:DSCA_08840"/>
<organism evidence="2 3">
    <name type="scientific">Desulfosarcina alkanivorans</name>
    <dbReference type="NCBI Taxonomy" id="571177"/>
    <lineage>
        <taxon>Bacteria</taxon>
        <taxon>Pseudomonadati</taxon>
        <taxon>Thermodesulfobacteriota</taxon>
        <taxon>Desulfobacteria</taxon>
        <taxon>Desulfobacterales</taxon>
        <taxon>Desulfosarcinaceae</taxon>
        <taxon>Desulfosarcina</taxon>
    </lineage>
</organism>
<sequence>MYLARLPDKSRGWRYMVRQSYFTGHCYRSRDLLDLGDDPSRFIVYPGGNGFYIDTAVEEAIAEMGVAVSQEDLEPIFMPFLPPHIRRVIDGFDRKSRSAAPAGGCTPADDLHRFDRYRLHFLKQGRVDSRSLGCTPDRFYASLQHKSRDEIEHDFMAAERILDAGELASYTYQIFDLQQYFTERFARSHPEGLDQDRLDRCFMDALCRLNGDESFWKGSDAESGLREHLVRYAVMFFDHPFPSRDPFHDFLRDFMNRHRIHRPPESVQVSLAESARLLGVSVDVLKKMGCRALTRQYRKLALRHHPDKGGDPETFVRLSAAYDKLLKAKQKRRR</sequence>
<dbReference type="SMART" id="SM00271">
    <property type="entry name" value="DnaJ"/>
    <property type="match status" value="1"/>
</dbReference>
<dbReference type="InterPro" id="IPR036869">
    <property type="entry name" value="J_dom_sf"/>
</dbReference>